<dbReference type="Proteomes" id="UP000540519">
    <property type="component" value="Unassembled WGS sequence"/>
</dbReference>
<organism evidence="9 10">
    <name type="scientific">Zobellia amurskyensis</name>
    <dbReference type="NCBI Taxonomy" id="248905"/>
    <lineage>
        <taxon>Bacteria</taxon>
        <taxon>Pseudomonadati</taxon>
        <taxon>Bacteroidota</taxon>
        <taxon>Flavobacteriia</taxon>
        <taxon>Flavobacteriales</taxon>
        <taxon>Flavobacteriaceae</taxon>
        <taxon>Zobellia</taxon>
    </lineage>
</organism>
<dbReference type="PANTHER" id="PTHR22600:SF57">
    <property type="entry name" value="BETA-N-ACETYLHEXOSAMINIDASE"/>
    <property type="match status" value="1"/>
</dbReference>
<evidence type="ECO:0000256" key="4">
    <source>
        <dbReference type="ARBA" id="ARBA00022801"/>
    </source>
</evidence>
<evidence type="ECO:0000256" key="5">
    <source>
        <dbReference type="ARBA" id="ARBA00023295"/>
    </source>
</evidence>
<dbReference type="OrthoDB" id="9763537at2"/>
<evidence type="ECO:0000313" key="10">
    <source>
        <dbReference type="Proteomes" id="UP000540519"/>
    </source>
</evidence>
<dbReference type="GO" id="GO:0016020">
    <property type="term" value="C:membrane"/>
    <property type="evidence" value="ECO:0007669"/>
    <property type="project" value="TreeGrafter"/>
</dbReference>
<evidence type="ECO:0000259" key="8">
    <source>
        <dbReference type="Pfam" id="PF02838"/>
    </source>
</evidence>
<dbReference type="SUPFAM" id="SSF51445">
    <property type="entry name" value="(Trans)glycosidases"/>
    <property type="match status" value="1"/>
</dbReference>
<dbReference type="InterPro" id="IPR017853">
    <property type="entry name" value="GH"/>
</dbReference>
<evidence type="ECO:0000256" key="2">
    <source>
        <dbReference type="ARBA" id="ARBA00006285"/>
    </source>
</evidence>
<dbReference type="InterPro" id="IPR015883">
    <property type="entry name" value="Glyco_hydro_20_cat"/>
</dbReference>
<dbReference type="Gene3D" id="3.30.379.10">
    <property type="entry name" value="Chitobiase/beta-hexosaminidase domain 2-like"/>
    <property type="match status" value="1"/>
</dbReference>
<evidence type="ECO:0000256" key="3">
    <source>
        <dbReference type="ARBA" id="ARBA00012663"/>
    </source>
</evidence>
<dbReference type="PRINTS" id="PR00738">
    <property type="entry name" value="GLHYDRLASE20"/>
</dbReference>
<dbReference type="PROSITE" id="PS51257">
    <property type="entry name" value="PROKAR_LIPOPROTEIN"/>
    <property type="match status" value="1"/>
</dbReference>
<dbReference type="InterPro" id="IPR029018">
    <property type="entry name" value="Hex-like_dom2"/>
</dbReference>
<evidence type="ECO:0000313" key="9">
    <source>
        <dbReference type="EMBL" id="MUH34572.1"/>
    </source>
</evidence>
<dbReference type="PIRSF" id="PIRSF001093">
    <property type="entry name" value="B-hxosamndse_ab_euk"/>
    <property type="match status" value="1"/>
</dbReference>
<keyword evidence="4" id="KW-0378">Hydrolase</keyword>
<dbReference type="EMBL" id="RCNR01000003">
    <property type="protein sequence ID" value="MUH34572.1"/>
    <property type="molecule type" value="Genomic_DNA"/>
</dbReference>
<keyword evidence="10" id="KW-1185">Reference proteome</keyword>
<sequence>MKRILFLSIILLSFSCAENYDRYKDVTASEKAYGIIPKPSNLTKNLGVFALDENVVINSSASLENEADYLVGILGVVEELSADDILNNSEGQHLIELKISDEVSEEEGYVLEVGYDKITIKGKTSTGIFYGIETLRQLITKQTVDGEEMFVVPATKIEDAPRFAYRGMMLDTGRYFYDVAFVKQFIDLIALHKMNIFHWHLTEDQGWRIEIKKYPKLTEVGAWRNGTEIGQTPGTESDNKKHGGFYTQEQIKEVIEYAKKKHITIIPEIDMPGHNGAAIASYPFLSCFPEEKTPMNENIISEATKELMANGTKKVVQESWGIKTDVLCAGKESTYTFYENVLSEVIDLFPSEYIHIGGDECRKDNWKRCPNCQKKIADDDLEGENGLQSHFINHMEKFVNSKGKRIIGWDEILEGGLAPNATVMSWRGLTGGIEAAKQGHPVIISPREPCYFDYYQDKNFASEPLAIGGRGPNTVKDVYMFDPLPKELSSNEQKHIWGVQANLWTEYISTPDYAEYMLLPRMTAISEVAWSSPNASEDYQEFLQRLDRFKGIYDKMELNYAKHVFE</sequence>
<dbReference type="InterPro" id="IPR015882">
    <property type="entry name" value="HEX_bac_N"/>
</dbReference>
<comment type="similarity">
    <text evidence="2">Belongs to the glycosyl hydrolase 20 family.</text>
</comment>
<accession>A0A7X2ZQK2</accession>
<feature type="domain" description="Beta-hexosaminidase bacterial type N-terminal" evidence="8">
    <location>
        <begin position="33"/>
        <end position="160"/>
    </location>
</feature>
<reference evidence="9 10" key="1">
    <citation type="journal article" date="2019" name="Mar. Drugs">
        <title>Comparative Genomics and CAZyme Genome Repertoires of Marine Zobellia amurskyensis KMM 3526(T) and Zobellia laminariae KMM 3676(T).</title>
        <authorList>
            <person name="Chernysheva N."/>
            <person name="Bystritskaya E."/>
            <person name="Stenkova A."/>
            <person name="Golovkin I."/>
            <person name="Nedashkovskaya O."/>
            <person name="Isaeva M."/>
        </authorList>
    </citation>
    <scope>NUCLEOTIDE SEQUENCE [LARGE SCALE GENOMIC DNA]</scope>
    <source>
        <strain evidence="9 10">KMM 3526</strain>
    </source>
</reference>
<comment type="caution">
    <text evidence="9">The sequence shown here is derived from an EMBL/GenBank/DDBJ whole genome shotgun (WGS) entry which is preliminary data.</text>
</comment>
<dbReference type="GO" id="GO:0005975">
    <property type="term" value="P:carbohydrate metabolic process"/>
    <property type="evidence" value="ECO:0007669"/>
    <property type="project" value="InterPro"/>
</dbReference>
<dbReference type="AlphaFoldDB" id="A0A7X2ZQK2"/>
<dbReference type="PANTHER" id="PTHR22600">
    <property type="entry name" value="BETA-HEXOSAMINIDASE"/>
    <property type="match status" value="1"/>
</dbReference>
<feature type="active site" description="Proton donor" evidence="6">
    <location>
        <position position="360"/>
    </location>
</feature>
<dbReference type="CDD" id="cd06563">
    <property type="entry name" value="GH20_chitobiase-like"/>
    <property type="match status" value="1"/>
</dbReference>
<dbReference type="Pfam" id="PF00728">
    <property type="entry name" value="Glyco_hydro_20"/>
    <property type="match status" value="1"/>
</dbReference>
<dbReference type="GO" id="GO:0004563">
    <property type="term" value="F:beta-N-acetylhexosaminidase activity"/>
    <property type="evidence" value="ECO:0007669"/>
    <property type="project" value="UniProtKB-EC"/>
</dbReference>
<dbReference type="Gene3D" id="3.20.20.80">
    <property type="entry name" value="Glycosidases"/>
    <property type="match status" value="1"/>
</dbReference>
<gene>
    <name evidence="9" type="ORF">D9O36_01855</name>
</gene>
<evidence type="ECO:0000259" key="7">
    <source>
        <dbReference type="Pfam" id="PF00728"/>
    </source>
</evidence>
<comment type="catalytic activity">
    <reaction evidence="1">
        <text>Hydrolysis of terminal non-reducing N-acetyl-D-hexosamine residues in N-acetyl-beta-D-hexosaminides.</text>
        <dbReference type="EC" id="3.2.1.52"/>
    </reaction>
</comment>
<keyword evidence="5" id="KW-0326">Glycosidase</keyword>
<dbReference type="SUPFAM" id="SSF55545">
    <property type="entry name" value="beta-N-acetylhexosaminidase-like domain"/>
    <property type="match status" value="1"/>
</dbReference>
<evidence type="ECO:0000256" key="6">
    <source>
        <dbReference type="PIRSR" id="PIRSR625705-1"/>
    </source>
</evidence>
<proteinExistence type="inferred from homology"/>
<feature type="domain" description="Glycoside hydrolase family 20 catalytic" evidence="7">
    <location>
        <begin position="163"/>
        <end position="532"/>
    </location>
</feature>
<dbReference type="Pfam" id="PF02838">
    <property type="entry name" value="Glyco_hydro_20b"/>
    <property type="match status" value="1"/>
</dbReference>
<protein>
    <recommendedName>
        <fullName evidence="3">beta-N-acetylhexosaminidase</fullName>
        <ecNumber evidence="3">3.2.1.52</ecNumber>
    </recommendedName>
</protein>
<evidence type="ECO:0000256" key="1">
    <source>
        <dbReference type="ARBA" id="ARBA00001231"/>
    </source>
</evidence>
<dbReference type="InterPro" id="IPR025705">
    <property type="entry name" value="Beta_hexosaminidase_sua/sub"/>
</dbReference>
<dbReference type="RefSeq" id="WP_155598605.1">
    <property type="nucleotide sequence ID" value="NZ_RCNR01000003.1"/>
</dbReference>
<dbReference type="EC" id="3.2.1.52" evidence="3"/>
<dbReference type="GO" id="GO:0030203">
    <property type="term" value="P:glycosaminoglycan metabolic process"/>
    <property type="evidence" value="ECO:0007669"/>
    <property type="project" value="TreeGrafter"/>
</dbReference>
<name>A0A7X2ZQK2_9FLAO</name>